<protein>
    <submittedName>
        <fullName evidence="2">Uncharacterized protein</fullName>
    </submittedName>
</protein>
<feature type="compositionally biased region" description="Polar residues" evidence="1">
    <location>
        <begin position="26"/>
        <end position="46"/>
    </location>
</feature>
<dbReference type="EMBL" id="WIGN01000084">
    <property type="protein sequence ID" value="KAF6810627.1"/>
    <property type="molecule type" value="Genomic_DNA"/>
</dbReference>
<sequence length="336" mass="36573">MGDERDIANITLQLLAKADEIAVKEQSNMPSATLTSRLRSENNGSKAISGEPSSASSTTSSYHIPDDVLAWSESRQAARGRPKQATDANPDIATKQYMSIQHGVQLPITQSQQSGPTEVMRRPSPLAVLRPWNPRPDLAAPDASQPQFAEAIMVHERGEVQPPDNRCPRCRRGEGISPDCVKIPGIHGGTCSNCLVARCPGGSSAPPRPVRSYSAERRSISAAMAPSTPKEDLIAVWNLIAGVVAAQPRECFFEDEAEETPGKRIEDAARLVARSAEEWGHTVRDGDGDGGRTPSERSRLVRQAARIRETALQIADCARDWGEKLERKRSTSRLRT</sequence>
<name>A0A8H6JCN4_9PEZI</name>
<gene>
    <name evidence="2" type="ORF">CSOJ01_06187</name>
</gene>
<evidence type="ECO:0000313" key="3">
    <source>
        <dbReference type="Proteomes" id="UP000652219"/>
    </source>
</evidence>
<dbReference type="InterPro" id="IPR022190">
    <property type="entry name" value="DUF3716"/>
</dbReference>
<accession>A0A8H6JCN4</accession>
<feature type="region of interest" description="Disordered" evidence="1">
    <location>
        <begin position="26"/>
        <end position="62"/>
    </location>
</feature>
<evidence type="ECO:0000256" key="1">
    <source>
        <dbReference type="SAM" id="MobiDB-lite"/>
    </source>
</evidence>
<dbReference type="AlphaFoldDB" id="A0A8H6JCN4"/>
<keyword evidence="3" id="KW-1185">Reference proteome</keyword>
<organism evidence="2 3">
    <name type="scientific">Colletotrichum sojae</name>
    <dbReference type="NCBI Taxonomy" id="2175907"/>
    <lineage>
        <taxon>Eukaryota</taxon>
        <taxon>Fungi</taxon>
        <taxon>Dikarya</taxon>
        <taxon>Ascomycota</taxon>
        <taxon>Pezizomycotina</taxon>
        <taxon>Sordariomycetes</taxon>
        <taxon>Hypocreomycetidae</taxon>
        <taxon>Glomerellales</taxon>
        <taxon>Glomerellaceae</taxon>
        <taxon>Colletotrichum</taxon>
        <taxon>Colletotrichum orchidearum species complex</taxon>
    </lineage>
</organism>
<dbReference type="Proteomes" id="UP000652219">
    <property type="component" value="Unassembled WGS sequence"/>
</dbReference>
<proteinExistence type="predicted"/>
<feature type="region of interest" description="Disordered" evidence="1">
    <location>
        <begin position="276"/>
        <end position="299"/>
    </location>
</feature>
<comment type="caution">
    <text evidence="2">The sequence shown here is derived from an EMBL/GenBank/DDBJ whole genome shotgun (WGS) entry which is preliminary data.</text>
</comment>
<dbReference type="Pfam" id="PF12511">
    <property type="entry name" value="DUF3716"/>
    <property type="match status" value="1"/>
</dbReference>
<reference evidence="2 3" key="1">
    <citation type="journal article" date="2020" name="Phytopathology">
        <title>Genome Sequence Resources of Colletotrichum truncatum, C. plurivorum, C. musicola, and C. sojae: Four Species Pathogenic to Soybean (Glycine max).</title>
        <authorList>
            <person name="Rogerio F."/>
            <person name="Boufleur T.R."/>
            <person name="Ciampi-Guillardi M."/>
            <person name="Sukno S.A."/>
            <person name="Thon M.R."/>
            <person name="Massola Junior N.S."/>
            <person name="Baroncelli R."/>
        </authorList>
    </citation>
    <scope>NUCLEOTIDE SEQUENCE [LARGE SCALE GENOMIC DNA]</scope>
    <source>
        <strain evidence="2 3">LFN0009</strain>
    </source>
</reference>
<evidence type="ECO:0000313" key="2">
    <source>
        <dbReference type="EMBL" id="KAF6810627.1"/>
    </source>
</evidence>